<reference evidence="3 4" key="1">
    <citation type="journal article" date="2010" name="Nature">
        <title>Nitrite-driven anaerobic methane oxidation by oxygenic bacteria.</title>
        <authorList>
            <person name="Ettwig K.F."/>
            <person name="Butler M.K."/>
            <person name="Le Paslier D."/>
            <person name="Pelletier E."/>
            <person name="Mangenot S."/>
            <person name="Kuypers M.M.M."/>
            <person name="Schreiber F."/>
            <person name="Dutilh B.E."/>
            <person name="Zedelius J."/>
            <person name="de Beer D."/>
            <person name="Gloerich J."/>
            <person name="Wessels H.J.C.T."/>
            <person name="van Allen T."/>
            <person name="Luesken F."/>
            <person name="Wu M."/>
            <person name="van de Pas-Schoonen K.T."/>
            <person name="Op den Camp H.J.M."/>
            <person name="Janssen-Megens E.M."/>
            <person name="Francoijs K-J."/>
            <person name="Stunnenberg H."/>
            <person name="Weissenbach J."/>
            <person name="Jetten M.S.M."/>
            <person name="Strous M."/>
        </authorList>
    </citation>
    <scope>NUCLEOTIDE SEQUENCE [LARGE SCALE GENOMIC DNA]</scope>
</reference>
<dbReference type="Gene3D" id="2.70.70.10">
    <property type="entry name" value="Glucose Permease (Domain IIA)"/>
    <property type="match status" value="1"/>
</dbReference>
<evidence type="ECO:0000259" key="2">
    <source>
        <dbReference type="Pfam" id="PF01551"/>
    </source>
</evidence>
<feature type="domain" description="M23ase beta-sheet core" evidence="2">
    <location>
        <begin position="183"/>
        <end position="277"/>
    </location>
</feature>
<dbReference type="eggNOG" id="COG0739">
    <property type="taxonomic scope" value="Bacteria"/>
</dbReference>
<evidence type="ECO:0000313" key="4">
    <source>
        <dbReference type="Proteomes" id="UP000006898"/>
    </source>
</evidence>
<sequence length="293" mass="30917">MDVKWAERHAGVASATGHRGTPDQAKEESSTPTFPRLLTEVSHQLRTTANAPGIAAENNAQAIRIVRTGDTLSHLVQATLRETGKSAGADTLYRAVGIVAKANRLADPDRIRPGQAIDLSAVIPGAKPSEQNVGFRHDDTVAGVSESTVGIPHGLKAFMRSFAGRFTSSFGPRTDPVTGLRAFHAGVDIRMPTGSLIYPAAPGRVIFSGRTLGYGNLIVLAHADGFTTSYGHNASNLIPAGVVVDREMPIAIVGATGKATGTHLHFEVRKDGHPIDPDLRSAELGDRSGEQDL</sequence>
<dbReference type="CDD" id="cd12797">
    <property type="entry name" value="M23_peptidase"/>
    <property type="match status" value="1"/>
</dbReference>
<dbReference type="Gene3D" id="3.10.350.10">
    <property type="entry name" value="LysM domain"/>
    <property type="match status" value="1"/>
</dbReference>
<dbReference type="PANTHER" id="PTHR21666:SF270">
    <property type="entry name" value="MUREIN HYDROLASE ACTIVATOR ENVC"/>
    <property type="match status" value="1"/>
</dbReference>
<dbReference type="PANTHER" id="PTHR21666">
    <property type="entry name" value="PEPTIDASE-RELATED"/>
    <property type="match status" value="1"/>
</dbReference>
<feature type="compositionally biased region" description="Basic and acidic residues" evidence="1">
    <location>
        <begin position="20"/>
        <end position="29"/>
    </location>
</feature>
<dbReference type="InterPro" id="IPR018392">
    <property type="entry name" value="LysM"/>
</dbReference>
<organism evidence="3 4">
    <name type="scientific">Methylomirabilis oxygeniifera</name>
    <dbReference type="NCBI Taxonomy" id="671143"/>
    <lineage>
        <taxon>Bacteria</taxon>
        <taxon>Candidatus Methylomirabilota</taxon>
        <taxon>Candidatus Methylomirabilia</taxon>
        <taxon>Candidatus Methylomirabilales</taxon>
        <taxon>Candidatus Methylomirabilaceae</taxon>
        <taxon>Candidatus Methylomirabilis</taxon>
    </lineage>
</organism>
<proteinExistence type="predicted"/>
<dbReference type="SUPFAM" id="SSF51261">
    <property type="entry name" value="Duplicated hybrid motif"/>
    <property type="match status" value="1"/>
</dbReference>
<dbReference type="InterPro" id="IPR050570">
    <property type="entry name" value="Cell_wall_metabolism_enzyme"/>
</dbReference>
<dbReference type="KEGG" id="mox:DAMO_1730"/>
<dbReference type="Pfam" id="PF01551">
    <property type="entry name" value="Peptidase_M23"/>
    <property type="match status" value="1"/>
</dbReference>
<name>D5MGA7_METO1</name>
<gene>
    <name evidence="3" type="ORF">DAMO_1730</name>
</gene>
<dbReference type="HOGENOM" id="CLU_948939_0_0_0"/>
<feature type="compositionally biased region" description="Basic and acidic residues" evidence="1">
    <location>
        <begin position="1"/>
        <end position="10"/>
    </location>
</feature>
<dbReference type="InterPro" id="IPR036779">
    <property type="entry name" value="LysM_dom_sf"/>
</dbReference>
<dbReference type="GO" id="GO:0004222">
    <property type="term" value="F:metalloendopeptidase activity"/>
    <property type="evidence" value="ECO:0007669"/>
    <property type="project" value="TreeGrafter"/>
</dbReference>
<protein>
    <recommendedName>
        <fullName evidence="2">M23ase beta-sheet core domain-containing protein</fullName>
    </recommendedName>
</protein>
<dbReference type="STRING" id="671143.DAMO_1730"/>
<feature type="region of interest" description="Disordered" evidence="1">
    <location>
        <begin position="269"/>
        <end position="293"/>
    </location>
</feature>
<evidence type="ECO:0000256" key="1">
    <source>
        <dbReference type="SAM" id="MobiDB-lite"/>
    </source>
</evidence>
<dbReference type="Proteomes" id="UP000006898">
    <property type="component" value="Chromosome"/>
</dbReference>
<evidence type="ECO:0000313" key="3">
    <source>
        <dbReference type="EMBL" id="CBE68788.1"/>
    </source>
</evidence>
<dbReference type="InterPro" id="IPR011055">
    <property type="entry name" value="Dup_hybrid_motif"/>
</dbReference>
<dbReference type="EMBL" id="FP565575">
    <property type="protein sequence ID" value="CBE68788.1"/>
    <property type="molecule type" value="Genomic_DNA"/>
</dbReference>
<dbReference type="eggNOG" id="COG1652">
    <property type="taxonomic scope" value="Bacteria"/>
</dbReference>
<dbReference type="InterPro" id="IPR016047">
    <property type="entry name" value="M23ase_b-sheet_dom"/>
</dbReference>
<feature type="region of interest" description="Disordered" evidence="1">
    <location>
        <begin position="1"/>
        <end position="32"/>
    </location>
</feature>
<accession>D5MGA7</accession>
<dbReference type="CDD" id="cd00118">
    <property type="entry name" value="LysM"/>
    <property type="match status" value="1"/>
</dbReference>
<dbReference type="AlphaFoldDB" id="D5MGA7"/>